<keyword evidence="1" id="KW-0175">Coiled coil</keyword>
<dbReference type="OrthoDB" id="6252566at2759"/>
<feature type="coiled-coil region" evidence="1">
    <location>
        <begin position="135"/>
        <end position="242"/>
    </location>
</feature>
<reference evidence="4" key="1">
    <citation type="submission" date="2016-06" db="UniProtKB">
        <authorList>
            <consortium name="WormBaseParasite"/>
        </authorList>
    </citation>
    <scope>IDENTIFICATION</scope>
</reference>
<organism evidence="4">
    <name type="scientific">Echinostoma caproni</name>
    <dbReference type="NCBI Taxonomy" id="27848"/>
    <lineage>
        <taxon>Eukaryota</taxon>
        <taxon>Metazoa</taxon>
        <taxon>Spiralia</taxon>
        <taxon>Lophotrochozoa</taxon>
        <taxon>Platyhelminthes</taxon>
        <taxon>Trematoda</taxon>
        <taxon>Digenea</taxon>
        <taxon>Plagiorchiida</taxon>
        <taxon>Echinostomata</taxon>
        <taxon>Echinostomatoidea</taxon>
        <taxon>Echinostomatidae</taxon>
        <taxon>Echinostoma</taxon>
    </lineage>
</organism>
<accession>A0A183BBR6</accession>
<evidence type="ECO:0000313" key="4">
    <source>
        <dbReference type="WBParaSite" id="ECPE_0001669401-mRNA-1"/>
    </source>
</evidence>
<reference evidence="2 3" key="2">
    <citation type="submission" date="2018-11" db="EMBL/GenBank/DDBJ databases">
        <authorList>
            <consortium name="Pathogen Informatics"/>
        </authorList>
    </citation>
    <scope>NUCLEOTIDE SEQUENCE [LARGE SCALE GENOMIC DNA]</scope>
    <source>
        <strain evidence="2 3">Egypt</strain>
    </source>
</reference>
<dbReference type="WBParaSite" id="ECPE_0001669401-mRNA-1">
    <property type="protein sequence ID" value="ECPE_0001669401-mRNA-1"/>
    <property type="gene ID" value="ECPE_0001669401"/>
</dbReference>
<keyword evidence="3" id="KW-1185">Reference proteome</keyword>
<evidence type="ECO:0000313" key="3">
    <source>
        <dbReference type="Proteomes" id="UP000272942"/>
    </source>
</evidence>
<protein>
    <submittedName>
        <fullName evidence="4">Rho-GAP domain-containing protein</fullName>
    </submittedName>
</protein>
<dbReference type="AlphaFoldDB" id="A0A183BBR6"/>
<dbReference type="Proteomes" id="UP000272942">
    <property type="component" value="Unassembled WGS sequence"/>
</dbReference>
<dbReference type="EMBL" id="UZAN01065256">
    <property type="protein sequence ID" value="VDP93923.1"/>
    <property type="molecule type" value="Genomic_DNA"/>
</dbReference>
<name>A0A183BBR6_9TREM</name>
<proteinExistence type="predicted"/>
<gene>
    <name evidence="2" type="ORF">ECPE_LOCUS16651</name>
</gene>
<evidence type="ECO:0000256" key="1">
    <source>
        <dbReference type="SAM" id="Coils"/>
    </source>
</evidence>
<dbReference type="Gene3D" id="1.10.287.510">
    <property type="entry name" value="Helix hairpin bin"/>
    <property type="match status" value="1"/>
</dbReference>
<evidence type="ECO:0000313" key="2">
    <source>
        <dbReference type="EMBL" id="VDP93923.1"/>
    </source>
</evidence>
<sequence>MNAALKLDLDVQSVIFRLVHESMTQLSTDQQLTRESVLAGFRESVPNHCGGNVITIDRETAHPSTLTIPDVTNSEVTPLKSVVTGKSFRQSWGEMNESGLMPNVEDRNTELFRKSWPVGMTLESGLVSSSPAKEMGKKLTRLREAEREKRRLMAELEKERTYRDEVENVVAELRNQLDEARKRATEAEARVTRLSRDLAVLQDQADELNLCRTELAVREDEIANLRKRLNSFQDVMNRTRQLELENAN</sequence>